<comment type="caution">
    <text evidence="1">The sequence shown here is derived from an EMBL/GenBank/DDBJ whole genome shotgun (WGS) entry which is preliminary data.</text>
</comment>
<protein>
    <submittedName>
        <fullName evidence="1">Uncharacterized protein</fullName>
    </submittedName>
</protein>
<reference evidence="2" key="1">
    <citation type="journal article" date="2019" name="Int. J. Syst. Evol. Microbiol.">
        <title>The Global Catalogue of Microorganisms (GCM) 10K type strain sequencing project: providing services to taxonomists for standard genome sequencing and annotation.</title>
        <authorList>
            <consortium name="The Broad Institute Genomics Platform"/>
            <consortium name="The Broad Institute Genome Sequencing Center for Infectious Disease"/>
            <person name="Wu L."/>
            <person name="Ma J."/>
        </authorList>
    </citation>
    <scope>NUCLEOTIDE SEQUENCE [LARGE SCALE GENOMIC DNA]</scope>
    <source>
        <strain evidence="2">IBRC-M 10908</strain>
    </source>
</reference>
<organism evidence="1 2">
    <name type="scientific">Salininema proteolyticum</name>
    <dbReference type="NCBI Taxonomy" id="1607685"/>
    <lineage>
        <taxon>Bacteria</taxon>
        <taxon>Bacillati</taxon>
        <taxon>Actinomycetota</taxon>
        <taxon>Actinomycetes</taxon>
        <taxon>Glycomycetales</taxon>
        <taxon>Glycomycetaceae</taxon>
        <taxon>Salininema</taxon>
    </lineage>
</organism>
<dbReference type="RefSeq" id="WP_380621422.1">
    <property type="nucleotide sequence ID" value="NZ_JBHSDK010000015.1"/>
</dbReference>
<evidence type="ECO:0000313" key="2">
    <source>
        <dbReference type="Proteomes" id="UP001595823"/>
    </source>
</evidence>
<dbReference type="EMBL" id="JBHSDK010000015">
    <property type="protein sequence ID" value="MFC4336009.1"/>
    <property type="molecule type" value="Genomic_DNA"/>
</dbReference>
<proteinExistence type="predicted"/>
<dbReference type="Proteomes" id="UP001595823">
    <property type="component" value="Unassembled WGS sequence"/>
</dbReference>
<sequence>MIDNFIELIARGSVRKRIYKGVVGLALALAAVGLLTDANAEAVISGLAVLGGGGGLLADANVTSDDT</sequence>
<gene>
    <name evidence="1" type="ORF">ACFPET_12420</name>
</gene>
<evidence type="ECO:0000313" key="1">
    <source>
        <dbReference type="EMBL" id="MFC4336009.1"/>
    </source>
</evidence>
<keyword evidence="2" id="KW-1185">Reference proteome</keyword>
<accession>A0ABV8TYZ4</accession>
<name>A0ABV8TYZ4_9ACTN</name>